<dbReference type="EMBL" id="JBHTIM010000001">
    <property type="protein sequence ID" value="MFD0782047.1"/>
    <property type="molecule type" value="Genomic_DNA"/>
</dbReference>
<accession>A0ABW2ZTP4</accession>
<reference evidence="3" key="1">
    <citation type="journal article" date="2019" name="Int. J. Syst. Evol. Microbiol.">
        <title>The Global Catalogue of Microorganisms (GCM) 10K type strain sequencing project: providing services to taxonomists for standard genome sequencing and annotation.</title>
        <authorList>
            <consortium name="The Broad Institute Genomics Platform"/>
            <consortium name="The Broad Institute Genome Sequencing Center for Infectious Disease"/>
            <person name="Wu L."/>
            <person name="Ma J."/>
        </authorList>
    </citation>
    <scope>NUCLEOTIDE SEQUENCE [LARGE SCALE GENOMIC DNA]</scope>
    <source>
        <strain evidence="3">CCUG 50754</strain>
    </source>
</reference>
<evidence type="ECO:0000313" key="3">
    <source>
        <dbReference type="Proteomes" id="UP001597042"/>
    </source>
</evidence>
<feature type="transmembrane region" description="Helical" evidence="1">
    <location>
        <begin position="100"/>
        <end position="118"/>
    </location>
</feature>
<organism evidence="2 3">
    <name type="scientific">Microbacterium koreense</name>
    <dbReference type="NCBI Taxonomy" id="323761"/>
    <lineage>
        <taxon>Bacteria</taxon>
        <taxon>Bacillati</taxon>
        <taxon>Actinomycetota</taxon>
        <taxon>Actinomycetes</taxon>
        <taxon>Micrococcales</taxon>
        <taxon>Microbacteriaceae</taxon>
        <taxon>Microbacterium</taxon>
    </lineage>
</organism>
<evidence type="ECO:0000313" key="2">
    <source>
        <dbReference type="EMBL" id="MFD0782047.1"/>
    </source>
</evidence>
<feature type="transmembrane region" description="Helical" evidence="1">
    <location>
        <begin position="43"/>
        <end position="64"/>
    </location>
</feature>
<gene>
    <name evidence="2" type="ORF">ACFQZV_12160</name>
</gene>
<protein>
    <submittedName>
        <fullName evidence="2">Histidine kinase</fullName>
    </submittedName>
</protein>
<dbReference type="RefSeq" id="WP_378753069.1">
    <property type="nucleotide sequence ID" value="NZ_JBHSSV010000013.1"/>
</dbReference>
<comment type="caution">
    <text evidence="2">The sequence shown here is derived from an EMBL/GenBank/DDBJ whole genome shotgun (WGS) entry which is preliminary data.</text>
</comment>
<evidence type="ECO:0000256" key="1">
    <source>
        <dbReference type="SAM" id="Phobius"/>
    </source>
</evidence>
<keyword evidence="2" id="KW-0808">Transferase</keyword>
<keyword evidence="3" id="KW-1185">Reference proteome</keyword>
<name>A0ABW2ZTP4_9MICO</name>
<keyword evidence="2" id="KW-0418">Kinase</keyword>
<dbReference type="Proteomes" id="UP001597042">
    <property type="component" value="Unassembled WGS sequence"/>
</dbReference>
<feature type="transmembrane region" description="Helical" evidence="1">
    <location>
        <begin position="76"/>
        <end position="94"/>
    </location>
</feature>
<dbReference type="GO" id="GO:0016301">
    <property type="term" value="F:kinase activity"/>
    <property type="evidence" value="ECO:0007669"/>
    <property type="project" value="UniProtKB-KW"/>
</dbReference>
<keyword evidence="1" id="KW-0812">Transmembrane</keyword>
<keyword evidence="1" id="KW-0472">Membrane</keyword>
<feature type="transmembrane region" description="Helical" evidence="1">
    <location>
        <begin position="12"/>
        <end position="31"/>
    </location>
</feature>
<sequence length="131" mass="12840">MPTNRFDRPAGILVGLEGVGLVGLAAWQVLALVSGDTGSPVSAIALIVLTVIGAAVVLAFAAAIVRARSWGRSGGIVTQLLILAVALGAATGSFADGTTALVIAGPAVVALVVLVLAVRDAGRTADDDGTV</sequence>
<keyword evidence="1" id="KW-1133">Transmembrane helix</keyword>
<proteinExistence type="predicted"/>